<dbReference type="Proteomes" id="UP000606044">
    <property type="component" value="Unassembled WGS sequence"/>
</dbReference>
<feature type="transmembrane region" description="Helical" evidence="8">
    <location>
        <begin position="269"/>
        <end position="288"/>
    </location>
</feature>
<dbReference type="InterPro" id="IPR036259">
    <property type="entry name" value="MFS_trans_sf"/>
</dbReference>
<reference evidence="10" key="1">
    <citation type="journal article" date="2014" name="Int. J. Syst. Evol. Microbiol.">
        <title>Complete genome sequence of Corynebacterium casei LMG S-19264T (=DSM 44701T), isolated from a smear-ripened cheese.</title>
        <authorList>
            <consortium name="US DOE Joint Genome Institute (JGI-PGF)"/>
            <person name="Walter F."/>
            <person name="Albersmeier A."/>
            <person name="Kalinowski J."/>
            <person name="Ruckert C."/>
        </authorList>
    </citation>
    <scope>NUCLEOTIDE SEQUENCE</scope>
    <source>
        <strain evidence="10">CCM 7897</strain>
    </source>
</reference>
<evidence type="ECO:0000256" key="6">
    <source>
        <dbReference type="ARBA" id="ARBA00023136"/>
    </source>
</evidence>
<feature type="region of interest" description="Disordered" evidence="7">
    <location>
        <begin position="1"/>
        <end position="46"/>
    </location>
</feature>
<dbReference type="InterPro" id="IPR020846">
    <property type="entry name" value="MFS_dom"/>
</dbReference>
<dbReference type="Gene3D" id="1.20.1720.10">
    <property type="entry name" value="Multidrug resistance protein D"/>
    <property type="match status" value="1"/>
</dbReference>
<evidence type="ECO:0000256" key="5">
    <source>
        <dbReference type="ARBA" id="ARBA00022989"/>
    </source>
</evidence>
<feature type="transmembrane region" description="Helical" evidence="8">
    <location>
        <begin position="118"/>
        <end position="138"/>
    </location>
</feature>
<dbReference type="SUPFAM" id="SSF103473">
    <property type="entry name" value="MFS general substrate transporter"/>
    <property type="match status" value="1"/>
</dbReference>
<organism evidence="10 11">
    <name type="scientific">Azorhizobium oxalatiphilum</name>
    <dbReference type="NCBI Taxonomy" id="980631"/>
    <lineage>
        <taxon>Bacteria</taxon>
        <taxon>Pseudomonadati</taxon>
        <taxon>Pseudomonadota</taxon>
        <taxon>Alphaproteobacteria</taxon>
        <taxon>Hyphomicrobiales</taxon>
        <taxon>Xanthobacteraceae</taxon>
        <taxon>Azorhizobium</taxon>
    </lineage>
</organism>
<evidence type="ECO:0000256" key="1">
    <source>
        <dbReference type="ARBA" id="ARBA00004651"/>
    </source>
</evidence>
<dbReference type="CDD" id="cd17503">
    <property type="entry name" value="MFS_LmrB_MDR_like"/>
    <property type="match status" value="1"/>
</dbReference>
<keyword evidence="3" id="KW-1003">Cell membrane</keyword>
<dbReference type="AlphaFoldDB" id="A0A917BNH9"/>
<dbReference type="PANTHER" id="PTHR23501">
    <property type="entry name" value="MAJOR FACILITATOR SUPERFAMILY"/>
    <property type="match status" value="1"/>
</dbReference>
<dbReference type="GO" id="GO:0005886">
    <property type="term" value="C:plasma membrane"/>
    <property type="evidence" value="ECO:0007669"/>
    <property type="project" value="UniProtKB-SubCell"/>
</dbReference>
<feature type="domain" description="Major facilitator superfamily (MFS) profile" evidence="9">
    <location>
        <begin position="53"/>
        <end position="503"/>
    </location>
</feature>
<protein>
    <submittedName>
        <fullName evidence="10">MFS transporter</fullName>
    </submittedName>
</protein>
<evidence type="ECO:0000256" key="3">
    <source>
        <dbReference type="ARBA" id="ARBA00022475"/>
    </source>
</evidence>
<evidence type="ECO:0000313" key="11">
    <source>
        <dbReference type="Proteomes" id="UP000606044"/>
    </source>
</evidence>
<keyword evidence="6 8" id="KW-0472">Membrane</keyword>
<evidence type="ECO:0000256" key="8">
    <source>
        <dbReference type="SAM" id="Phobius"/>
    </source>
</evidence>
<evidence type="ECO:0000313" key="10">
    <source>
        <dbReference type="EMBL" id="GGF53000.1"/>
    </source>
</evidence>
<feature type="transmembrane region" description="Helical" evidence="8">
    <location>
        <begin position="86"/>
        <end position="106"/>
    </location>
</feature>
<dbReference type="Pfam" id="PF07690">
    <property type="entry name" value="MFS_1"/>
    <property type="match status" value="1"/>
</dbReference>
<dbReference type="InterPro" id="IPR004638">
    <property type="entry name" value="EmrB-like"/>
</dbReference>
<evidence type="ECO:0000256" key="7">
    <source>
        <dbReference type="SAM" id="MobiDB-lite"/>
    </source>
</evidence>
<evidence type="ECO:0000256" key="2">
    <source>
        <dbReference type="ARBA" id="ARBA00022448"/>
    </source>
</evidence>
<feature type="transmembrane region" description="Helical" evidence="8">
    <location>
        <begin position="401"/>
        <end position="426"/>
    </location>
</feature>
<dbReference type="Gene3D" id="1.20.1250.20">
    <property type="entry name" value="MFS general substrate transporter like domains"/>
    <property type="match status" value="1"/>
</dbReference>
<feature type="compositionally biased region" description="Low complexity" evidence="7">
    <location>
        <begin position="1"/>
        <end position="26"/>
    </location>
</feature>
<feature type="transmembrane region" description="Helical" evidence="8">
    <location>
        <begin position="207"/>
        <end position="228"/>
    </location>
</feature>
<feature type="transmembrane region" description="Helical" evidence="8">
    <location>
        <begin position="474"/>
        <end position="494"/>
    </location>
</feature>
<evidence type="ECO:0000259" key="9">
    <source>
        <dbReference type="PROSITE" id="PS50850"/>
    </source>
</evidence>
<keyword evidence="4 8" id="KW-0812">Transmembrane</keyword>
<sequence length="527" mass="55765">MSALPPASAQADASEPSSSEPSSCAPDSPPAPSGAASQKAKTTPRKQPGYRAVALIVASAMFMEQLDATILSTALPAMARDFGVTAPHMSIALTSYLLSLAVFIPASGWAADRFGARTVFATAIAVFTLGSLACAYADSLTYLVVARLLQGMGGAMMIPVGRLVLLRSTTKAELVSAMSWLLVPAMIGPVVGPPLGGFIVTYLDWRWIFYINVPIGILGLILVSRFIANTREERPGKFDGIGLLLSGVSLGSLLFGFELTSRGEGDARVMYGLLLLGLISGALYLRHARVLSASGRLPILDMSLMKIETFRLSVIAGNITRITQGAQPFLLPLMLQLGFGMTAAQSGLITLSTAVGSLLNKGVAPKVLRRFGFRTTLLVNGVICTSIYALCALMRPSWPEWSIYVLLTAAGFFMSMQFTSYNTIAYDEIPAARMSAASSFYTTFQQLMLSMGICVAGVALATSMAAYGRTVAGLADFSVAFVCVTTISMAATFWNARMPHDAGAEISGHRKRRSLAAAVNEATDAPD</sequence>
<accession>A0A917BNH9</accession>
<feature type="transmembrane region" description="Helical" evidence="8">
    <location>
        <begin position="371"/>
        <end position="395"/>
    </location>
</feature>
<dbReference type="PROSITE" id="PS50850">
    <property type="entry name" value="MFS"/>
    <property type="match status" value="1"/>
</dbReference>
<name>A0A917BNH9_9HYPH</name>
<proteinExistence type="predicted"/>
<feature type="transmembrane region" description="Helical" evidence="8">
    <location>
        <begin position="447"/>
        <end position="468"/>
    </location>
</feature>
<reference evidence="10" key="2">
    <citation type="submission" date="2020-09" db="EMBL/GenBank/DDBJ databases">
        <authorList>
            <person name="Sun Q."/>
            <person name="Sedlacek I."/>
        </authorList>
    </citation>
    <scope>NUCLEOTIDE SEQUENCE</scope>
    <source>
        <strain evidence="10">CCM 7897</strain>
    </source>
</reference>
<keyword evidence="11" id="KW-1185">Reference proteome</keyword>
<feature type="transmembrane region" description="Helical" evidence="8">
    <location>
        <begin position="337"/>
        <end position="359"/>
    </location>
</feature>
<dbReference type="GO" id="GO:0022857">
    <property type="term" value="F:transmembrane transporter activity"/>
    <property type="evidence" value="ECO:0007669"/>
    <property type="project" value="InterPro"/>
</dbReference>
<feature type="transmembrane region" description="Helical" evidence="8">
    <location>
        <begin position="240"/>
        <end position="257"/>
    </location>
</feature>
<evidence type="ECO:0000256" key="4">
    <source>
        <dbReference type="ARBA" id="ARBA00022692"/>
    </source>
</evidence>
<feature type="transmembrane region" description="Helical" evidence="8">
    <location>
        <begin position="177"/>
        <end position="201"/>
    </location>
</feature>
<dbReference type="RefSeq" id="WP_188576034.1">
    <property type="nucleotide sequence ID" value="NZ_BMCT01000001.1"/>
</dbReference>
<dbReference type="PANTHER" id="PTHR23501:SF38">
    <property type="entry name" value="PERMEASE"/>
    <property type="match status" value="1"/>
</dbReference>
<comment type="subcellular location">
    <subcellularLocation>
        <location evidence="1">Cell membrane</location>
        <topology evidence="1">Multi-pass membrane protein</topology>
    </subcellularLocation>
</comment>
<gene>
    <name evidence="10" type="primary">yieO</name>
    <name evidence="10" type="ORF">GCM10007301_10610</name>
</gene>
<dbReference type="NCBIfam" id="TIGR00711">
    <property type="entry name" value="efflux_EmrB"/>
    <property type="match status" value="1"/>
</dbReference>
<dbReference type="EMBL" id="BMCT01000001">
    <property type="protein sequence ID" value="GGF53000.1"/>
    <property type="molecule type" value="Genomic_DNA"/>
</dbReference>
<keyword evidence="5 8" id="KW-1133">Transmembrane helix</keyword>
<comment type="caution">
    <text evidence="10">The sequence shown here is derived from an EMBL/GenBank/DDBJ whole genome shotgun (WGS) entry which is preliminary data.</text>
</comment>
<keyword evidence="2" id="KW-0813">Transport</keyword>
<feature type="transmembrane region" description="Helical" evidence="8">
    <location>
        <begin position="144"/>
        <end position="165"/>
    </location>
</feature>
<dbReference type="InterPro" id="IPR011701">
    <property type="entry name" value="MFS"/>
</dbReference>